<dbReference type="Proteomes" id="UP001215598">
    <property type="component" value="Unassembled WGS sequence"/>
</dbReference>
<dbReference type="AlphaFoldDB" id="A0AAD7GNI2"/>
<evidence type="ECO:0000313" key="1">
    <source>
        <dbReference type="EMBL" id="KAJ7702906.1"/>
    </source>
</evidence>
<reference evidence="1" key="1">
    <citation type="submission" date="2023-03" db="EMBL/GenBank/DDBJ databases">
        <title>Massive genome expansion in bonnet fungi (Mycena s.s.) driven by repeated elements and novel gene families across ecological guilds.</title>
        <authorList>
            <consortium name="Lawrence Berkeley National Laboratory"/>
            <person name="Harder C.B."/>
            <person name="Miyauchi S."/>
            <person name="Viragh M."/>
            <person name="Kuo A."/>
            <person name="Thoen E."/>
            <person name="Andreopoulos B."/>
            <person name="Lu D."/>
            <person name="Skrede I."/>
            <person name="Drula E."/>
            <person name="Henrissat B."/>
            <person name="Morin E."/>
            <person name="Kohler A."/>
            <person name="Barry K."/>
            <person name="LaButti K."/>
            <person name="Morin E."/>
            <person name="Salamov A."/>
            <person name="Lipzen A."/>
            <person name="Mereny Z."/>
            <person name="Hegedus B."/>
            <person name="Baldrian P."/>
            <person name="Stursova M."/>
            <person name="Weitz H."/>
            <person name="Taylor A."/>
            <person name="Grigoriev I.V."/>
            <person name="Nagy L.G."/>
            <person name="Martin F."/>
            <person name="Kauserud H."/>
        </authorList>
    </citation>
    <scope>NUCLEOTIDE SEQUENCE</scope>
    <source>
        <strain evidence="1">CBHHK182m</strain>
    </source>
</reference>
<comment type="caution">
    <text evidence="1">The sequence shown here is derived from an EMBL/GenBank/DDBJ whole genome shotgun (WGS) entry which is preliminary data.</text>
</comment>
<sequence length="219" mass="23992">MSSVPITQTSDLLPKLHSILPPATGSRMEPSLRALWVSQVRNLCQGIHETIGGRIFTDFPAPLRNELRIAVKILLLNIILIGAMKTSVESDPSNPAQYYVPGFGTLIFTMAEQFVILCGYEGDEDVPSREGIFSAVALIQHAMVIHPDYVSTPVEAPGYSSAQTDPFFYGVGLPPPTCSPEERIFSVTTPSLQAFRSFRMARVVASARPPLRYVSLVEI</sequence>
<proteinExistence type="predicted"/>
<organism evidence="1 2">
    <name type="scientific">Mycena metata</name>
    <dbReference type="NCBI Taxonomy" id="1033252"/>
    <lineage>
        <taxon>Eukaryota</taxon>
        <taxon>Fungi</taxon>
        <taxon>Dikarya</taxon>
        <taxon>Basidiomycota</taxon>
        <taxon>Agaricomycotina</taxon>
        <taxon>Agaricomycetes</taxon>
        <taxon>Agaricomycetidae</taxon>
        <taxon>Agaricales</taxon>
        <taxon>Marasmiineae</taxon>
        <taxon>Mycenaceae</taxon>
        <taxon>Mycena</taxon>
    </lineage>
</organism>
<name>A0AAD7GNI2_9AGAR</name>
<accession>A0AAD7GNI2</accession>
<gene>
    <name evidence="1" type="ORF">B0H16DRAFT_1483041</name>
</gene>
<dbReference type="EMBL" id="JARKIB010000508">
    <property type="protein sequence ID" value="KAJ7702906.1"/>
    <property type="molecule type" value="Genomic_DNA"/>
</dbReference>
<protein>
    <submittedName>
        <fullName evidence="1">Uncharacterized protein</fullName>
    </submittedName>
</protein>
<keyword evidence="2" id="KW-1185">Reference proteome</keyword>
<evidence type="ECO:0000313" key="2">
    <source>
        <dbReference type="Proteomes" id="UP001215598"/>
    </source>
</evidence>